<proteinExistence type="predicted"/>
<dbReference type="GO" id="GO:0050308">
    <property type="term" value="F:sugar-phosphatase activity"/>
    <property type="evidence" value="ECO:0007669"/>
    <property type="project" value="TreeGrafter"/>
</dbReference>
<sequence>MDTTKNIAALFDFDGVVMDTETQYSVFWDELGRRYHPEIKDFGRVIKGQTLTQIYDKYFAGMDNIQKKITADLNNFEKGMLYEYIPGVENFMKELRVNGIKIAIVTSSNEQKMSNAYRVHPELKANVDFILTAEMFTHSKPDPECFLLGAKVCDTVPENCIVFEDSFHGLEAGNRAKMTVVGLATTNSAEVIRDKADVVIQDFKEFGFEKMKEIMR</sequence>
<reference evidence="1 2" key="1">
    <citation type="submission" date="2013-04" db="EMBL/GenBank/DDBJ databases">
        <title>The Genome Sequence of Bacteroides massiliensis DSM 17679.</title>
        <authorList>
            <consortium name="The Broad Institute Genomics Platform"/>
            <person name="Earl A."/>
            <person name="Ward D."/>
            <person name="Feldgarden M."/>
            <person name="Gevers D."/>
            <person name="Martens E."/>
            <person name="Fenner L."/>
            <person name="Roux V."/>
            <person name="Mallet M.N."/>
            <person name="Raoult D."/>
            <person name="Walker B."/>
            <person name="Young S."/>
            <person name="Zeng Q."/>
            <person name="Gargeya S."/>
            <person name="Fitzgerald M."/>
            <person name="Haas B."/>
            <person name="Abouelleil A."/>
            <person name="Allen A.W."/>
            <person name="Alvarado L."/>
            <person name="Arachchi H.M."/>
            <person name="Berlin A.M."/>
            <person name="Chapman S.B."/>
            <person name="Gainer-Dewar J."/>
            <person name="Goldberg J."/>
            <person name="Griggs A."/>
            <person name="Gujja S."/>
            <person name="Hansen M."/>
            <person name="Howarth C."/>
            <person name="Imamovic A."/>
            <person name="Ireland A."/>
            <person name="Larimer J."/>
            <person name="McCowan C."/>
            <person name="Murphy C."/>
            <person name="Pearson M."/>
            <person name="Poon T.W."/>
            <person name="Priest M."/>
            <person name="Roberts A."/>
            <person name="Saif S."/>
            <person name="Shea T."/>
            <person name="Sisk P."/>
            <person name="Sykes S."/>
            <person name="Wortman J."/>
            <person name="Nusbaum C."/>
            <person name="Birren B."/>
        </authorList>
    </citation>
    <scope>NUCLEOTIDE SEQUENCE [LARGE SCALE GENOMIC DNA]</scope>
    <source>
        <strain evidence="2">B84634 / Timone 84634 / DSM 17679 / JCM 13223</strain>
    </source>
</reference>
<dbReference type="EMBL" id="AQHY01000009">
    <property type="protein sequence ID" value="EOA57028.1"/>
    <property type="molecule type" value="Genomic_DNA"/>
</dbReference>
<dbReference type="InterPro" id="IPR023198">
    <property type="entry name" value="PGP-like_dom2"/>
</dbReference>
<dbReference type="PANTHER" id="PTHR43481">
    <property type="entry name" value="FRUCTOSE-1-PHOSPHATE PHOSPHATASE"/>
    <property type="match status" value="1"/>
</dbReference>
<dbReference type="SFLD" id="SFLDG01129">
    <property type="entry name" value="C1.5:_HAD__Beta-PGM__Phosphata"/>
    <property type="match status" value="1"/>
</dbReference>
<dbReference type="Pfam" id="PF13419">
    <property type="entry name" value="HAD_2"/>
    <property type="match status" value="1"/>
</dbReference>
<dbReference type="HOGENOM" id="CLU_045011_13_4_10"/>
<dbReference type="PANTHER" id="PTHR43481:SF4">
    <property type="entry name" value="GLYCEROL-1-PHOSPHATE PHOSPHOHYDROLASE 1-RELATED"/>
    <property type="match status" value="1"/>
</dbReference>
<gene>
    <name evidence="1" type="ORF">HMPREF1534_00839</name>
</gene>
<organism evidence="1 2">
    <name type="scientific">Phocaeicola massiliensis B84634 = Timone 84634 = DSM 17679 = JCM 13223</name>
    <dbReference type="NCBI Taxonomy" id="1121098"/>
    <lineage>
        <taxon>Bacteria</taxon>
        <taxon>Pseudomonadati</taxon>
        <taxon>Bacteroidota</taxon>
        <taxon>Bacteroidia</taxon>
        <taxon>Bacteroidales</taxon>
        <taxon>Bacteroidaceae</taxon>
        <taxon>Phocaeicola</taxon>
    </lineage>
</organism>
<dbReference type="GeneID" id="60063118"/>
<dbReference type="Gene3D" id="1.10.150.240">
    <property type="entry name" value="Putative phosphatase, domain 2"/>
    <property type="match status" value="1"/>
</dbReference>
<dbReference type="SFLD" id="SFLDS00003">
    <property type="entry name" value="Haloacid_Dehalogenase"/>
    <property type="match status" value="1"/>
</dbReference>
<evidence type="ECO:0000313" key="2">
    <source>
        <dbReference type="Proteomes" id="UP000017831"/>
    </source>
</evidence>
<dbReference type="Proteomes" id="UP000017831">
    <property type="component" value="Unassembled WGS sequence"/>
</dbReference>
<dbReference type="eggNOG" id="COG0637">
    <property type="taxonomic scope" value="Bacteria"/>
</dbReference>
<dbReference type="InterPro" id="IPR006439">
    <property type="entry name" value="HAD-SF_hydro_IA"/>
</dbReference>
<dbReference type="OrthoDB" id="9797743at2"/>
<dbReference type="CDD" id="cd07505">
    <property type="entry name" value="HAD_BPGM-like"/>
    <property type="match status" value="1"/>
</dbReference>
<dbReference type="InterPro" id="IPR023214">
    <property type="entry name" value="HAD_sf"/>
</dbReference>
<dbReference type="NCBIfam" id="TIGR01509">
    <property type="entry name" value="HAD-SF-IA-v3"/>
    <property type="match status" value="1"/>
</dbReference>
<comment type="caution">
    <text evidence="1">The sequence shown here is derived from an EMBL/GenBank/DDBJ whole genome shotgun (WGS) entry which is preliminary data.</text>
</comment>
<dbReference type="InterPro" id="IPR036412">
    <property type="entry name" value="HAD-like_sf"/>
</dbReference>
<dbReference type="InterPro" id="IPR051806">
    <property type="entry name" value="HAD-like_SPP"/>
</dbReference>
<accession>U6RP83</accession>
<dbReference type="STRING" id="1121098.HMPREF1534_00839"/>
<dbReference type="AlphaFoldDB" id="U6RP83"/>
<dbReference type="InterPro" id="IPR041492">
    <property type="entry name" value="HAD_2"/>
</dbReference>
<protein>
    <submittedName>
        <fullName evidence="1">HAD hydrolase, family IA</fullName>
    </submittedName>
</protein>
<keyword evidence="2" id="KW-1185">Reference proteome</keyword>
<dbReference type="Gene3D" id="3.40.50.1000">
    <property type="entry name" value="HAD superfamily/HAD-like"/>
    <property type="match status" value="1"/>
</dbReference>
<keyword evidence="1" id="KW-0378">Hydrolase</keyword>
<name>U6RP83_9BACT</name>
<dbReference type="SUPFAM" id="SSF56784">
    <property type="entry name" value="HAD-like"/>
    <property type="match status" value="1"/>
</dbReference>
<dbReference type="PATRIC" id="fig|1121098.3.peg.855"/>
<evidence type="ECO:0000313" key="1">
    <source>
        <dbReference type="EMBL" id="EOA57028.1"/>
    </source>
</evidence>
<dbReference type="RefSeq" id="WP_005937482.1">
    <property type="nucleotide sequence ID" value="NZ_KB890321.1"/>
</dbReference>